<evidence type="ECO:0000256" key="9">
    <source>
        <dbReference type="ARBA" id="ARBA00022840"/>
    </source>
</evidence>
<keyword evidence="5" id="KW-0235">DNA replication</keyword>
<accession>A0A3N0I0J4</accession>
<evidence type="ECO:0000313" key="14">
    <source>
        <dbReference type="EMBL" id="RNM30565.1"/>
    </source>
</evidence>
<name>A0A3N0I0J4_9FIRM</name>
<dbReference type="InterPro" id="IPR050238">
    <property type="entry name" value="DNA_Rep/Repair_Clamp_Loader"/>
</dbReference>
<dbReference type="InterPro" id="IPR003593">
    <property type="entry name" value="AAA+_ATPase"/>
</dbReference>
<evidence type="ECO:0000256" key="8">
    <source>
        <dbReference type="ARBA" id="ARBA00022833"/>
    </source>
</evidence>
<sequence length="587" mass="66876">MSYQALYRKYRPQTFDDVVGQQAIVQTLKNAIIQDRIAHAYLFCGPRGTGKTSIAKIFARMLNCTSDTDRPCGHCENCKMALSGSHPDIIEIDAASNNGVDEVRNLIERVKYAPMEGKYKVYIIDEVHMMTKGAFNALLKTIEEPPKHVIFIFATTEPNKVIPTIISRCQRFDFTKVSKADIHARLDVVCASEKIDIEPEAIDMIATLADGGMRDALSILDQCVAFCSSTIKEEDVRQIYGVVTIEDIGEIYASLLNKQVEDVMERLQEISNQGMDLKRFTTDFISLIKDSIIVEYAPNTTLVNIHRKEIIQKNLYNTSLVFRTNLLDTLMDTFNKFTYASNILDYLEAGLLKVITQSYEDISVQKEAKSDNQNHIFDAKKSDSSHELPSEQADKNENKGEISDKTVDLKNDSISDVSRETLKESDTKNSKIILENEYLLQLLAGANKKNKIEDSKKYEKRKEIISDVNMMRVITLLENSTIFASSDTYVLLCVPSDLEANEINIYEKEHGFENEIEKILGVPKKVFAMDQNQQKSLVQLYMERRKNNSLPEPIHLDVRFKHKEEKEDNTIEKDLKSVFPDLIIKED</sequence>
<dbReference type="Proteomes" id="UP000276568">
    <property type="component" value="Unassembled WGS sequence"/>
</dbReference>
<dbReference type="SUPFAM" id="SSF52540">
    <property type="entry name" value="P-loop containing nucleoside triphosphate hydrolases"/>
    <property type="match status" value="1"/>
</dbReference>
<dbReference type="GO" id="GO:0008408">
    <property type="term" value="F:3'-5' exonuclease activity"/>
    <property type="evidence" value="ECO:0007669"/>
    <property type="project" value="InterPro"/>
</dbReference>
<dbReference type="NCBIfam" id="TIGR00678">
    <property type="entry name" value="holB"/>
    <property type="match status" value="1"/>
</dbReference>
<comment type="similarity">
    <text evidence="1">Belongs to the DnaX/STICHEL family.</text>
</comment>
<dbReference type="InterPro" id="IPR012763">
    <property type="entry name" value="DNA_pol_III_sug/sutau_N"/>
</dbReference>
<dbReference type="PANTHER" id="PTHR11669:SF0">
    <property type="entry name" value="PROTEIN STICHEL-LIKE 2"/>
    <property type="match status" value="1"/>
</dbReference>
<dbReference type="Gene3D" id="3.40.50.300">
    <property type="entry name" value="P-loop containing nucleotide triphosphate hydrolases"/>
    <property type="match status" value="1"/>
</dbReference>
<dbReference type="GO" id="GO:0003887">
    <property type="term" value="F:DNA-directed DNA polymerase activity"/>
    <property type="evidence" value="ECO:0007669"/>
    <property type="project" value="UniProtKB-KW"/>
</dbReference>
<feature type="domain" description="AAA+ ATPase" evidence="13">
    <location>
        <begin position="37"/>
        <end position="178"/>
    </location>
</feature>
<dbReference type="Pfam" id="PF22608">
    <property type="entry name" value="DNAX_ATPase_lid"/>
    <property type="match status" value="1"/>
</dbReference>
<evidence type="ECO:0000313" key="15">
    <source>
        <dbReference type="Proteomes" id="UP000276568"/>
    </source>
</evidence>
<keyword evidence="10" id="KW-0239">DNA-directed DNA polymerase</keyword>
<evidence type="ECO:0000256" key="6">
    <source>
        <dbReference type="ARBA" id="ARBA00022723"/>
    </source>
</evidence>
<dbReference type="FunFam" id="3.40.50.300:FF:000014">
    <property type="entry name" value="DNA polymerase III subunit gamma/tau"/>
    <property type="match status" value="1"/>
</dbReference>
<evidence type="ECO:0000256" key="10">
    <source>
        <dbReference type="ARBA" id="ARBA00022932"/>
    </source>
</evidence>
<dbReference type="InterPro" id="IPR004622">
    <property type="entry name" value="DNA_pol_HolB"/>
</dbReference>
<evidence type="ECO:0000256" key="7">
    <source>
        <dbReference type="ARBA" id="ARBA00022741"/>
    </source>
</evidence>
<dbReference type="InterPro" id="IPR008921">
    <property type="entry name" value="DNA_pol3_clamp-load_cplx_C"/>
</dbReference>
<evidence type="ECO:0000256" key="5">
    <source>
        <dbReference type="ARBA" id="ARBA00022705"/>
    </source>
</evidence>
<dbReference type="RefSeq" id="WP_128520475.1">
    <property type="nucleotide sequence ID" value="NZ_RJQC01000002.1"/>
</dbReference>
<dbReference type="InterPro" id="IPR045085">
    <property type="entry name" value="HLD_clamp_pol_III_gamma_tau"/>
</dbReference>
<keyword evidence="7" id="KW-0547">Nucleotide-binding</keyword>
<dbReference type="EC" id="2.7.7.7" evidence="2"/>
<keyword evidence="4 14" id="KW-0548">Nucleotidyltransferase</keyword>
<dbReference type="Pfam" id="PF13177">
    <property type="entry name" value="DNA_pol3_delta2"/>
    <property type="match status" value="1"/>
</dbReference>
<protein>
    <recommendedName>
        <fullName evidence="2">DNA-directed DNA polymerase</fullName>
        <ecNumber evidence="2">2.7.7.7</ecNumber>
    </recommendedName>
</protein>
<dbReference type="PANTHER" id="PTHR11669">
    <property type="entry name" value="REPLICATION FACTOR C / DNA POLYMERASE III GAMMA-TAU SUBUNIT"/>
    <property type="match status" value="1"/>
</dbReference>
<dbReference type="SUPFAM" id="SSF48019">
    <property type="entry name" value="post-AAA+ oligomerization domain-like"/>
    <property type="match status" value="1"/>
</dbReference>
<dbReference type="InterPro" id="IPR001270">
    <property type="entry name" value="ClpA/B"/>
</dbReference>
<dbReference type="SMART" id="SM00382">
    <property type="entry name" value="AAA"/>
    <property type="match status" value="1"/>
</dbReference>
<evidence type="ECO:0000256" key="1">
    <source>
        <dbReference type="ARBA" id="ARBA00006360"/>
    </source>
</evidence>
<comment type="catalytic activity">
    <reaction evidence="11">
        <text>DNA(n) + a 2'-deoxyribonucleoside 5'-triphosphate = DNA(n+1) + diphosphate</text>
        <dbReference type="Rhea" id="RHEA:22508"/>
        <dbReference type="Rhea" id="RHEA-COMP:17339"/>
        <dbReference type="Rhea" id="RHEA-COMP:17340"/>
        <dbReference type="ChEBI" id="CHEBI:33019"/>
        <dbReference type="ChEBI" id="CHEBI:61560"/>
        <dbReference type="ChEBI" id="CHEBI:173112"/>
        <dbReference type="EC" id="2.7.7.7"/>
    </reaction>
</comment>
<keyword evidence="3 14" id="KW-0808">Transferase</keyword>
<evidence type="ECO:0000256" key="3">
    <source>
        <dbReference type="ARBA" id="ARBA00022679"/>
    </source>
</evidence>
<dbReference type="NCBIfam" id="NF004046">
    <property type="entry name" value="PRK05563.1"/>
    <property type="match status" value="1"/>
</dbReference>
<dbReference type="InterPro" id="IPR022754">
    <property type="entry name" value="DNA_pol_III_gamma-3"/>
</dbReference>
<dbReference type="AlphaFoldDB" id="A0A3N0I0J4"/>
<gene>
    <name evidence="14" type="primary">dnaX</name>
    <name evidence="14" type="ORF">EDX97_07225</name>
</gene>
<dbReference type="CDD" id="cd18137">
    <property type="entry name" value="HLD_clamp_pol_III_gamma_tau"/>
    <property type="match status" value="1"/>
</dbReference>
<proteinExistence type="inferred from homology"/>
<dbReference type="PRINTS" id="PR00300">
    <property type="entry name" value="CLPPROTEASEA"/>
</dbReference>
<keyword evidence="9" id="KW-0067">ATP-binding</keyword>
<dbReference type="GO" id="GO:0006261">
    <property type="term" value="P:DNA-templated DNA replication"/>
    <property type="evidence" value="ECO:0007669"/>
    <property type="project" value="TreeGrafter"/>
</dbReference>
<keyword evidence="15" id="KW-1185">Reference proteome</keyword>
<dbReference type="GO" id="GO:0009360">
    <property type="term" value="C:DNA polymerase III complex"/>
    <property type="evidence" value="ECO:0007669"/>
    <property type="project" value="InterPro"/>
</dbReference>
<dbReference type="Gene3D" id="1.10.8.60">
    <property type="match status" value="1"/>
</dbReference>
<evidence type="ECO:0000256" key="11">
    <source>
        <dbReference type="ARBA" id="ARBA00049244"/>
    </source>
</evidence>
<dbReference type="FunFam" id="1.10.8.60:FF:000013">
    <property type="entry name" value="DNA polymerase III subunit gamma/tau"/>
    <property type="match status" value="1"/>
</dbReference>
<dbReference type="GO" id="GO:0003677">
    <property type="term" value="F:DNA binding"/>
    <property type="evidence" value="ECO:0007669"/>
    <property type="project" value="InterPro"/>
</dbReference>
<keyword evidence="6" id="KW-0479">Metal-binding</keyword>
<dbReference type="InterPro" id="IPR027417">
    <property type="entry name" value="P-loop_NTPase"/>
</dbReference>
<dbReference type="GO" id="GO:0005524">
    <property type="term" value="F:ATP binding"/>
    <property type="evidence" value="ECO:0007669"/>
    <property type="project" value="UniProtKB-KW"/>
</dbReference>
<dbReference type="CDD" id="cd00009">
    <property type="entry name" value="AAA"/>
    <property type="match status" value="1"/>
</dbReference>
<keyword evidence="8" id="KW-0862">Zinc</keyword>
<dbReference type="GO" id="GO:0046872">
    <property type="term" value="F:metal ion binding"/>
    <property type="evidence" value="ECO:0007669"/>
    <property type="project" value="UniProtKB-KW"/>
</dbReference>
<organism evidence="14 15">
    <name type="scientific">Absicoccus porci</name>
    <dbReference type="NCBI Taxonomy" id="2486576"/>
    <lineage>
        <taxon>Bacteria</taxon>
        <taxon>Bacillati</taxon>
        <taxon>Bacillota</taxon>
        <taxon>Erysipelotrichia</taxon>
        <taxon>Erysipelotrichales</taxon>
        <taxon>Erysipelotrichaceae</taxon>
        <taxon>Absicoccus</taxon>
    </lineage>
</organism>
<dbReference type="EMBL" id="RJQC01000002">
    <property type="protein sequence ID" value="RNM30565.1"/>
    <property type="molecule type" value="Genomic_DNA"/>
</dbReference>
<evidence type="ECO:0000259" key="13">
    <source>
        <dbReference type="SMART" id="SM00382"/>
    </source>
</evidence>
<comment type="caution">
    <text evidence="14">The sequence shown here is derived from an EMBL/GenBank/DDBJ whole genome shotgun (WGS) entry which is preliminary data.</text>
</comment>
<dbReference type="Gene3D" id="1.20.272.10">
    <property type="match status" value="1"/>
</dbReference>
<evidence type="ECO:0000256" key="12">
    <source>
        <dbReference type="SAM" id="MobiDB-lite"/>
    </source>
</evidence>
<feature type="region of interest" description="Disordered" evidence="12">
    <location>
        <begin position="378"/>
        <end position="405"/>
    </location>
</feature>
<dbReference type="Pfam" id="PF12169">
    <property type="entry name" value="DNA_pol3_gamma3"/>
    <property type="match status" value="1"/>
</dbReference>
<evidence type="ECO:0000256" key="4">
    <source>
        <dbReference type="ARBA" id="ARBA00022695"/>
    </source>
</evidence>
<evidence type="ECO:0000256" key="2">
    <source>
        <dbReference type="ARBA" id="ARBA00012417"/>
    </source>
</evidence>
<reference evidence="14 15" key="1">
    <citation type="submission" date="2018-11" db="EMBL/GenBank/DDBJ databases">
        <title>Clostridium sp. nov., a member of the family Erysipelotrichaceae isolated from pig faeces.</title>
        <authorList>
            <person name="Chang Y.-H."/>
        </authorList>
    </citation>
    <scope>NUCLEOTIDE SEQUENCE [LARGE SCALE GENOMIC DNA]</scope>
    <source>
        <strain evidence="14 15">YH-panp20</strain>
    </source>
</reference>
<dbReference type="OrthoDB" id="9810148at2"/>
<dbReference type="NCBIfam" id="TIGR02397">
    <property type="entry name" value="dnaX_nterm"/>
    <property type="match status" value="1"/>
</dbReference>